<protein>
    <recommendedName>
        <fullName evidence="3">N-acetyltransferase domain-containing protein</fullName>
    </recommendedName>
</protein>
<dbReference type="EMBL" id="ASWA01000002">
    <property type="protein sequence ID" value="EOT68782.1"/>
    <property type="molecule type" value="Genomic_DNA"/>
</dbReference>
<evidence type="ECO:0000313" key="7">
    <source>
        <dbReference type="Proteomes" id="UP000014148"/>
    </source>
</evidence>
<sequence length="146" mass="16834">MKEYFGASPELRAAAFYLRYQIFILEQEISPEDEFDALDTADRHYYVLFDNELPIATIRYQKLDKQTLNPDRLCVLPDYRQQGLGAKLLTSIEQRAISEKCKRSILSAETTAQQFYENLGYHVISDVFIEDGIPCVKMQKALAANQ</sequence>
<evidence type="ECO:0000259" key="3">
    <source>
        <dbReference type="PROSITE" id="PS51186"/>
    </source>
</evidence>
<evidence type="ECO:0000313" key="4">
    <source>
        <dbReference type="EMBL" id="EOH81700.1"/>
    </source>
</evidence>
<organism evidence="4 6">
    <name type="scientific">Enterococcus malodoratus ATCC 43197</name>
    <dbReference type="NCBI Taxonomy" id="1158601"/>
    <lineage>
        <taxon>Bacteria</taxon>
        <taxon>Bacillati</taxon>
        <taxon>Bacillota</taxon>
        <taxon>Bacilli</taxon>
        <taxon>Lactobacillales</taxon>
        <taxon>Enterococcaceae</taxon>
        <taxon>Enterococcus</taxon>
    </lineage>
</organism>
<dbReference type="InterPro" id="IPR000182">
    <property type="entry name" value="GNAT_dom"/>
</dbReference>
<proteinExistence type="predicted"/>
<dbReference type="RefSeq" id="WP_010739203.1">
    <property type="nucleotide sequence ID" value="NZ_KB946249.1"/>
</dbReference>
<reference evidence="5 7" key="2">
    <citation type="submission" date="2013-03" db="EMBL/GenBank/DDBJ databases">
        <title>The Genome Sequence of Enterococcus malodoratus ATCC_43197 (PacBio/Illumina hybrid assembly).</title>
        <authorList>
            <consortium name="The Broad Institute Genomics Platform"/>
            <consortium name="The Broad Institute Genome Sequencing Center for Infectious Disease"/>
            <person name="Earl A."/>
            <person name="Russ C."/>
            <person name="Gilmore M."/>
            <person name="Surin D."/>
            <person name="Walker B."/>
            <person name="Young S."/>
            <person name="Zeng Q."/>
            <person name="Gargeya S."/>
            <person name="Fitzgerald M."/>
            <person name="Haas B."/>
            <person name="Abouelleil A."/>
            <person name="Allen A.W."/>
            <person name="Alvarado L."/>
            <person name="Arachchi H.M."/>
            <person name="Berlin A.M."/>
            <person name="Chapman S.B."/>
            <person name="Gainer-Dewar J."/>
            <person name="Goldberg J."/>
            <person name="Griggs A."/>
            <person name="Gujja S."/>
            <person name="Hansen M."/>
            <person name="Howarth C."/>
            <person name="Imamovic A."/>
            <person name="Ireland A."/>
            <person name="Larimer J."/>
            <person name="McCowan C."/>
            <person name="Murphy C."/>
            <person name="Pearson M."/>
            <person name="Poon T.W."/>
            <person name="Priest M."/>
            <person name="Roberts A."/>
            <person name="Saif S."/>
            <person name="Shea T."/>
            <person name="Sisk P."/>
            <person name="Sykes S."/>
            <person name="Wortman J."/>
            <person name="Nusbaum C."/>
            <person name="Birren B."/>
        </authorList>
    </citation>
    <scope>NUCLEOTIDE SEQUENCE [LARGE SCALE GENOMIC DNA]</scope>
    <source>
        <strain evidence="5 7">ATCC 43197</strain>
    </source>
</reference>
<name>R2RDE2_9ENTE</name>
<dbReference type="Proteomes" id="UP000014148">
    <property type="component" value="Unassembled WGS sequence"/>
</dbReference>
<feature type="domain" description="N-acetyltransferase" evidence="3">
    <location>
        <begin position="9"/>
        <end position="143"/>
    </location>
</feature>
<evidence type="ECO:0000313" key="6">
    <source>
        <dbReference type="Proteomes" id="UP000013783"/>
    </source>
</evidence>
<accession>R2RDE2</accession>
<dbReference type="OrthoDB" id="9796171at2"/>
<dbReference type="CDD" id="cd04301">
    <property type="entry name" value="NAT_SF"/>
    <property type="match status" value="1"/>
</dbReference>
<dbReference type="InterPro" id="IPR050832">
    <property type="entry name" value="Bact_Acetyltransf"/>
</dbReference>
<evidence type="ECO:0000256" key="2">
    <source>
        <dbReference type="ARBA" id="ARBA00023315"/>
    </source>
</evidence>
<dbReference type="GO" id="GO:0016747">
    <property type="term" value="F:acyltransferase activity, transferring groups other than amino-acyl groups"/>
    <property type="evidence" value="ECO:0007669"/>
    <property type="project" value="InterPro"/>
</dbReference>
<dbReference type="AlphaFoldDB" id="R2RDE2"/>
<dbReference type="eggNOG" id="COG2153">
    <property type="taxonomic scope" value="Bacteria"/>
</dbReference>
<keyword evidence="2" id="KW-0012">Acyltransferase</keyword>
<dbReference type="SUPFAM" id="SSF55729">
    <property type="entry name" value="Acyl-CoA N-acyltransferases (Nat)"/>
    <property type="match status" value="1"/>
</dbReference>
<dbReference type="PROSITE" id="PS51186">
    <property type="entry name" value="GNAT"/>
    <property type="match status" value="1"/>
</dbReference>
<dbReference type="PANTHER" id="PTHR43877">
    <property type="entry name" value="AMINOALKYLPHOSPHONATE N-ACETYLTRANSFERASE-RELATED-RELATED"/>
    <property type="match status" value="1"/>
</dbReference>
<evidence type="ECO:0000313" key="5">
    <source>
        <dbReference type="EMBL" id="EOT68782.1"/>
    </source>
</evidence>
<evidence type="ECO:0000256" key="1">
    <source>
        <dbReference type="ARBA" id="ARBA00022679"/>
    </source>
</evidence>
<dbReference type="PATRIC" id="fig|1158601.3.peg.292"/>
<dbReference type="InterPro" id="IPR016181">
    <property type="entry name" value="Acyl_CoA_acyltransferase"/>
</dbReference>
<dbReference type="EMBL" id="AJAK01000005">
    <property type="protein sequence ID" value="EOH81700.1"/>
    <property type="molecule type" value="Genomic_DNA"/>
</dbReference>
<comment type="caution">
    <text evidence="4">The sequence shown here is derived from an EMBL/GenBank/DDBJ whole genome shotgun (WGS) entry which is preliminary data.</text>
</comment>
<gene>
    <name evidence="5" type="ORF">I585_00240</name>
    <name evidence="4" type="ORF">UAI_00308</name>
</gene>
<keyword evidence="7" id="KW-1185">Reference proteome</keyword>
<dbReference type="STRING" id="71451.RV07_GL003804"/>
<dbReference type="Proteomes" id="UP000013783">
    <property type="component" value="Unassembled WGS sequence"/>
</dbReference>
<dbReference type="Pfam" id="PF13673">
    <property type="entry name" value="Acetyltransf_10"/>
    <property type="match status" value="1"/>
</dbReference>
<reference evidence="4 6" key="1">
    <citation type="submission" date="2013-02" db="EMBL/GenBank/DDBJ databases">
        <title>The Genome Sequence of Enterococcus malodoratus ATCC_43197.</title>
        <authorList>
            <consortium name="The Broad Institute Genome Sequencing Platform"/>
            <consortium name="The Broad Institute Genome Sequencing Center for Infectious Disease"/>
            <person name="Earl A.M."/>
            <person name="Gilmore M.S."/>
            <person name="Lebreton F."/>
            <person name="Walker B."/>
            <person name="Young S.K."/>
            <person name="Zeng Q."/>
            <person name="Gargeya S."/>
            <person name="Fitzgerald M."/>
            <person name="Haas B."/>
            <person name="Abouelleil A."/>
            <person name="Alvarado L."/>
            <person name="Arachchi H.M."/>
            <person name="Berlin A.M."/>
            <person name="Chapman S.B."/>
            <person name="Dewar J."/>
            <person name="Goldberg J."/>
            <person name="Griggs A."/>
            <person name="Gujja S."/>
            <person name="Hansen M."/>
            <person name="Howarth C."/>
            <person name="Imamovic A."/>
            <person name="Larimer J."/>
            <person name="McCowan C."/>
            <person name="Murphy C."/>
            <person name="Neiman D."/>
            <person name="Pearson M."/>
            <person name="Priest M."/>
            <person name="Roberts A."/>
            <person name="Saif S."/>
            <person name="Shea T."/>
            <person name="Sisk P."/>
            <person name="Sykes S."/>
            <person name="Wortman J."/>
            <person name="Nusbaum C."/>
            <person name="Birren B."/>
        </authorList>
    </citation>
    <scope>NUCLEOTIDE SEQUENCE [LARGE SCALE GENOMIC DNA]</scope>
    <source>
        <strain evidence="4 6">ATCC 43197</strain>
    </source>
</reference>
<dbReference type="GeneID" id="79785441"/>
<dbReference type="Gene3D" id="3.40.630.30">
    <property type="match status" value="1"/>
</dbReference>
<keyword evidence="1" id="KW-0808">Transferase</keyword>